<dbReference type="Proteomes" id="UP001056708">
    <property type="component" value="Chromosome"/>
</dbReference>
<evidence type="ECO:0000313" key="3">
    <source>
        <dbReference type="Proteomes" id="UP001056708"/>
    </source>
</evidence>
<dbReference type="Pfam" id="PF01590">
    <property type="entry name" value="GAF"/>
    <property type="match status" value="1"/>
</dbReference>
<dbReference type="SMART" id="SM00065">
    <property type="entry name" value="GAF"/>
    <property type="match status" value="1"/>
</dbReference>
<protein>
    <submittedName>
        <fullName evidence="2">GAF domain-containing protein</fullName>
    </submittedName>
</protein>
<dbReference type="Gene3D" id="3.30.450.40">
    <property type="match status" value="1"/>
</dbReference>
<keyword evidence="3" id="KW-1185">Reference proteome</keyword>
<evidence type="ECO:0000313" key="2">
    <source>
        <dbReference type="EMBL" id="USR93049.1"/>
    </source>
</evidence>
<evidence type="ECO:0000259" key="1">
    <source>
        <dbReference type="SMART" id="SM00065"/>
    </source>
</evidence>
<dbReference type="InterPro" id="IPR029016">
    <property type="entry name" value="GAF-like_dom_sf"/>
</dbReference>
<feature type="domain" description="GAF" evidence="1">
    <location>
        <begin position="49"/>
        <end position="218"/>
    </location>
</feature>
<name>A0ABY5AUY6_9CYAN</name>
<gene>
    <name evidence="2" type="ORF">NEA10_10160</name>
</gene>
<dbReference type="InterPro" id="IPR003018">
    <property type="entry name" value="GAF"/>
</dbReference>
<dbReference type="RefSeq" id="WP_252665222.1">
    <property type="nucleotide sequence ID" value="NZ_CP098611.1"/>
</dbReference>
<accession>A0ABY5AUY6</accession>
<proteinExistence type="predicted"/>
<organism evidence="2 3">
    <name type="scientific">Phormidium yuhuli AB48</name>
    <dbReference type="NCBI Taxonomy" id="2940671"/>
    <lineage>
        <taxon>Bacteria</taxon>
        <taxon>Bacillati</taxon>
        <taxon>Cyanobacteriota</taxon>
        <taxon>Cyanophyceae</taxon>
        <taxon>Oscillatoriophycideae</taxon>
        <taxon>Oscillatoriales</taxon>
        <taxon>Oscillatoriaceae</taxon>
        <taxon>Phormidium</taxon>
        <taxon>Phormidium yuhuli</taxon>
    </lineage>
</organism>
<sequence>MILATLPGSQFPHVAMVVPDPNFLSDDDEQLQSIKQVSGIEAALSDCRDLSELVDLVLHKGREMTCSDAGSVYLVDRSCPEFPVLLFKAAQNDSRPSVSFREFAMPLTKESIAGYVALTGESLNLADAYRPPNHRPYRFNRNFDVDIGYRTRSMLAIPMDNGHGETIGVLQLLNRKVRPDIILRPENVVTSTQAYSSQECHMVQFLASQAGSSIERNHW</sequence>
<dbReference type="SUPFAM" id="SSF55781">
    <property type="entry name" value="GAF domain-like"/>
    <property type="match status" value="1"/>
</dbReference>
<reference evidence="2" key="1">
    <citation type="submission" date="2022-06" db="EMBL/GenBank/DDBJ databases">
        <title>Genome sequence of Phormidium yuhuli AB48 isolated from an industrial photobioreactor environment.</title>
        <authorList>
            <person name="Qiu Y."/>
            <person name="Noonan A.J.C."/>
            <person name="Dofher K."/>
            <person name="Koch M."/>
            <person name="Kieft B."/>
            <person name="Lin X."/>
            <person name="Ziels R.M."/>
            <person name="Hallam S.J."/>
        </authorList>
    </citation>
    <scope>NUCLEOTIDE SEQUENCE</scope>
    <source>
        <strain evidence="2">AB48</strain>
    </source>
</reference>
<dbReference type="EMBL" id="CP098611">
    <property type="protein sequence ID" value="USR93049.1"/>
    <property type="molecule type" value="Genomic_DNA"/>
</dbReference>